<evidence type="ECO:0000259" key="8">
    <source>
        <dbReference type="PROSITE" id="PS50049"/>
    </source>
</evidence>
<dbReference type="GO" id="GO:0030890">
    <property type="term" value="P:positive regulation of B cell proliferation"/>
    <property type="evidence" value="ECO:0007669"/>
    <property type="project" value="TreeGrafter"/>
</dbReference>
<feature type="region of interest" description="Disordered" evidence="7">
    <location>
        <begin position="28"/>
        <end position="70"/>
    </location>
</feature>
<evidence type="ECO:0000313" key="9">
    <source>
        <dbReference type="EMBL" id="KAI1898222.1"/>
    </source>
</evidence>
<accession>A0A8T3DNS8</accession>
<dbReference type="Gene3D" id="2.60.120.40">
    <property type="match status" value="1"/>
</dbReference>
<dbReference type="PANTHER" id="PTHR15151:SF24">
    <property type="entry name" value="A PROLIFERATION-INDUCING LIGAND-LIKE PROTEIN-RELATED"/>
    <property type="match status" value="1"/>
</dbReference>
<dbReference type="InterPro" id="IPR006052">
    <property type="entry name" value="TNF_dom"/>
</dbReference>
<dbReference type="GO" id="GO:0006955">
    <property type="term" value="P:immune response"/>
    <property type="evidence" value="ECO:0007669"/>
    <property type="project" value="InterPro"/>
</dbReference>
<sequence>MHELRVLKDDLEKLKEEIMLHLSQATSRDFHKGRHTSETWEKLNSGPSSTLRHMKTESGQQDPLKTSLARTKREQARHTAQWSFLQLTATASDSSVMTVTVIPWTVSIQHGAAVSSDDNKIVAQQDGYYMVFGQVLFHDPEIVMGHVIRRRKSNVSGTEPRFTDLLRCLQEMPKTHSANSCYTAGMVKLEREDELELVILYRPQAEVSMDADSTFFGIIQLL</sequence>
<dbReference type="SUPFAM" id="SSF49842">
    <property type="entry name" value="TNF-like"/>
    <property type="match status" value="1"/>
</dbReference>
<dbReference type="OrthoDB" id="5947373at2759"/>
<evidence type="ECO:0000256" key="1">
    <source>
        <dbReference type="ARBA" id="ARBA00004613"/>
    </source>
</evidence>
<evidence type="ECO:0000256" key="3">
    <source>
        <dbReference type="ARBA" id="ARBA00022514"/>
    </source>
</evidence>
<comment type="subcellular location">
    <subcellularLocation>
        <location evidence="1">Secreted</location>
    </subcellularLocation>
</comment>
<dbReference type="InterPro" id="IPR051748">
    <property type="entry name" value="TNF_Ligand_Superfamily"/>
</dbReference>
<evidence type="ECO:0000256" key="2">
    <source>
        <dbReference type="ARBA" id="ARBA00008670"/>
    </source>
</evidence>
<dbReference type="EMBL" id="JAERUA010000006">
    <property type="protein sequence ID" value="KAI1898222.1"/>
    <property type="molecule type" value="Genomic_DNA"/>
</dbReference>
<protein>
    <recommendedName>
        <fullName evidence="8">THD domain-containing protein</fullName>
    </recommendedName>
</protein>
<gene>
    <name evidence="9" type="ORF">AGOR_G00070120</name>
</gene>
<keyword evidence="5" id="KW-1015">Disulfide bond</keyword>
<feature type="domain" description="THD" evidence="8">
    <location>
        <begin position="83"/>
        <end position="221"/>
    </location>
</feature>
<dbReference type="Pfam" id="PF00229">
    <property type="entry name" value="TNF"/>
    <property type="match status" value="1"/>
</dbReference>
<dbReference type="PROSITE" id="PS50049">
    <property type="entry name" value="THD_2"/>
    <property type="match status" value="1"/>
</dbReference>
<keyword evidence="10" id="KW-1185">Reference proteome</keyword>
<keyword evidence="4" id="KW-0964">Secreted</keyword>
<name>A0A8T3DNS8_9TELE</name>
<evidence type="ECO:0000313" key="10">
    <source>
        <dbReference type="Proteomes" id="UP000829720"/>
    </source>
</evidence>
<dbReference type="GO" id="GO:0005125">
    <property type="term" value="F:cytokine activity"/>
    <property type="evidence" value="ECO:0007669"/>
    <property type="project" value="UniProtKB-KW"/>
</dbReference>
<evidence type="ECO:0000256" key="5">
    <source>
        <dbReference type="ARBA" id="ARBA00023157"/>
    </source>
</evidence>
<comment type="caution">
    <text evidence="9">The sequence shown here is derived from an EMBL/GenBank/DDBJ whole genome shotgun (WGS) entry which is preliminary data.</text>
</comment>
<comment type="similarity">
    <text evidence="2">Belongs to the tumor necrosis factor family.</text>
</comment>
<evidence type="ECO:0000256" key="6">
    <source>
        <dbReference type="ARBA" id="ARBA00023180"/>
    </source>
</evidence>
<dbReference type="InterPro" id="IPR008983">
    <property type="entry name" value="Tumour_necrosis_fac-like_dom"/>
</dbReference>
<dbReference type="GO" id="GO:0005615">
    <property type="term" value="C:extracellular space"/>
    <property type="evidence" value="ECO:0007669"/>
    <property type="project" value="UniProtKB-KW"/>
</dbReference>
<feature type="compositionally biased region" description="Polar residues" evidence="7">
    <location>
        <begin position="45"/>
        <end position="64"/>
    </location>
</feature>
<evidence type="ECO:0000256" key="7">
    <source>
        <dbReference type="SAM" id="MobiDB-lite"/>
    </source>
</evidence>
<reference evidence="9" key="1">
    <citation type="submission" date="2021-01" db="EMBL/GenBank/DDBJ databases">
        <authorList>
            <person name="Zahm M."/>
            <person name="Roques C."/>
            <person name="Cabau C."/>
            <person name="Klopp C."/>
            <person name="Donnadieu C."/>
            <person name="Jouanno E."/>
            <person name="Lampietro C."/>
            <person name="Louis A."/>
            <person name="Herpin A."/>
            <person name="Echchiki A."/>
            <person name="Berthelot C."/>
            <person name="Parey E."/>
            <person name="Roest-Crollius H."/>
            <person name="Braasch I."/>
            <person name="Postlethwait J."/>
            <person name="Bobe J."/>
            <person name="Montfort J."/>
            <person name="Bouchez O."/>
            <person name="Begum T."/>
            <person name="Mejri S."/>
            <person name="Adams A."/>
            <person name="Chen W.-J."/>
            <person name="Guiguen Y."/>
        </authorList>
    </citation>
    <scope>NUCLEOTIDE SEQUENCE</scope>
    <source>
        <tissue evidence="9">Blood</tissue>
    </source>
</reference>
<keyword evidence="3" id="KW-0202">Cytokine</keyword>
<dbReference type="GO" id="GO:0005164">
    <property type="term" value="F:tumor necrosis factor receptor binding"/>
    <property type="evidence" value="ECO:0007669"/>
    <property type="project" value="InterPro"/>
</dbReference>
<dbReference type="GO" id="GO:0016020">
    <property type="term" value="C:membrane"/>
    <property type="evidence" value="ECO:0007669"/>
    <property type="project" value="InterPro"/>
</dbReference>
<dbReference type="Proteomes" id="UP000829720">
    <property type="component" value="Unassembled WGS sequence"/>
</dbReference>
<dbReference type="PANTHER" id="PTHR15151">
    <property type="entry name" value="PROTEIN EIGER"/>
    <property type="match status" value="1"/>
</dbReference>
<keyword evidence="6" id="KW-0325">Glycoprotein</keyword>
<proteinExistence type="inferred from homology"/>
<evidence type="ECO:0000256" key="4">
    <source>
        <dbReference type="ARBA" id="ARBA00022525"/>
    </source>
</evidence>
<organism evidence="9 10">
    <name type="scientific">Albula goreensis</name>
    <dbReference type="NCBI Taxonomy" id="1534307"/>
    <lineage>
        <taxon>Eukaryota</taxon>
        <taxon>Metazoa</taxon>
        <taxon>Chordata</taxon>
        <taxon>Craniata</taxon>
        <taxon>Vertebrata</taxon>
        <taxon>Euteleostomi</taxon>
        <taxon>Actinopterygii</taxon>
        <taxon>Neopterygii</taxon>
        <taxon>Teleostei</taxon>
        <taxon>Albuliformes</taxon>
        <taxon>Albulidae</taxon>
        <taxon>Albula</taxon>
    </lineage>
</organism>
<dbReference type="AlphaFoldDB" id="A0A8T3DNS8"/>